<evidence type="ECO:0000256" key="2">
    <source>
        <dbReference type="ARBA" id="ARBA00018602"/>
    </source>
</evidence>
<evidence type="ECO:0000259" key="7">
    <source>
        <dbReference type="PROSITE" id="PS50525"/>
    </source>
</evidence>
<keyword evidence="3" id="KW-0808">Transferase</keyword>
<gene>
    <name evidence="8" type="primary">RdRp</name>
</gene>
<dbReference type="PROSITE" id="PS50525">
    <property type="entry name" value="RDRP_SSRNA_NEG_SEG"/>
    <property type="match status" value="1"/>
</dbReference>
<keyword evidence="8" id="KW-0548">Nucleotidyltransferase</keyword>
<keyword evidence="8" id="KW-0696">RNA-directed RNA polymerase</keyword>
<reference evidence="8" key="1">
    <citation type="submission" date="2016-06" db="EMBL/GenBank/DDBJ databases">
        <authorList>
            <person name="Kjaerup R.B."/>
            <person name="Dalgaard T.S."/>
            <person name="Juul-Madsen H.R."/>
        </authorList>
    </citation>
    <scope>NUCLEOTIDE SEQUENCE</scope>
    <source>
        <strain evidence="8">Kalaburagi/Gulbarga</strain>
    </source>
</reference>
<accession>A0A219T3T5</accession>
<dbReference type="Pfam" id="PF04196">
    <property type="entry name" value="Bunya_RdRp"/>
    <property type="match status" value="1"/>
</dbReference>
<reference evidence="8" key="2">
    <citation type="journal article" date="2017" name="Viruses">
        <title>Variability of Emaravirus Species Associated with Sterility Mosaic Disease of Pigeonpea in India Provides Evidence of Segment Reassortment.</title>
        <authorList>
            <person name="Patil B.L.L."/>
            <person name="Dangwal M."/>
            <person name="Mishra R."/>
        </authorList>
    </citation>
    <scope>NUCLEOTIDE SEQUENCE</scope>
    <source>
        <strain evidence="8">Kalaburagi/Gulbarga</strain>
    </source>
</reference>
<evidence type="ECO:0000256" key="5">
    <source>
        <dbReference type="ARBA" id="ARBA00030436"/>
    </source>
</evidence>
<organism evidence="8">
    <name type="scientific">Emaravirus cajani</name>
    <dbReference type="NCBI Taxonomy" id="1980429"/>
    <lineage>
        <taxon>Viruses</taxon>
        <taxon>Riboviria</taxon>
        <taxon>Orthornavirae</taxon>
        <taxon>Negarnaviricota</taxon>
        <taxon>Polyploviricotina</taxon>
        <taxon>Bunyaviricetes</taxon>
        <taxon>Elliovirales</taxon>
        <taxon>Fimoviridae</taxon>
        <taxon>Emaravirus</taxon>
    </lineage>
</organism>
<evidence type="ECO:0000256" key="4">
    <source>
        <dbReference type="ARBA" id="ARBA00030285"/>
    </source>
</evidence>
<sequence>MEGKKAKVFSANVSAVKDRSAFTEDILKKFLDIVGKNYMNYTISSKKREVELTYEQCKTSDGFVSELIKLAELILYQPPREEQLDIVVTVINLLELVRHDEFLTVLCGLLQSAGCTIVALEAKMKDVYPSCDSNLTPDVYFSDFQGHRYICEVKVRNKHTDLNLFYDKYSNVLRTYHVQDVQMSVINLHLGGVFEHGDYKITDMIDLNPESVENILYMIQLCKDLREKYERFPSITFFYSVSNFKMDSEDFIEPGFKEMCQNHETMAEFKKLFGPAWSSVERDMDNYSLLGNFEQVSDDLMAANTILHGDCQSRTEDFLYHLKNNYHKTGKYRPTKLNNHSLVKLLDEKNQKYNIVTKYRPSIYIPIAKTVFLTRYNGSRKDFYRDAFVDMIPSGDPYARSVVNLLDSIFNTVSIEIILQRDSEIDIEVYKDFLEPAFVKHVSDKTTNYKKIATVTGITSDVTILTNNSFSINHCVDKHMNQNINGYNSIKYNKTIEAKDCLNMNSCLDDANELGDLLGELFNTKHHHGIYANDLVTLDNSNIHTHQCDIPESCRTKYLDHLYIQHTTFKSLIALNTVNSHKYRLIQTTDPGTILIMLPNADSIKDNPLRYFVITIITKDDGVSERANQLLGIHHHTIESSKYKIMISKVVSLNMQRLKLLNHSFVKYCLLMTYYSNFKSKIGHSVHTLSWLLCQFITISSLSVTDTYKNFIMAIYSDYSNIDDLINDKLESRPKTLGQIYVLRKMFDGISSAVSQLQLIMKNKNEIEIDESGDLQNTGFNKNMRLKLPLSNIKVQNPREILHESFILFYLGNKGLHGSPQELLKLYSVPYKFEEEYKEMLSKYGTVIQEYGNESPMSFNYEVMVKTSKSVYSDLYNKRDVIRQNLIKELKFDKPLLSVKQFSSTKSMVSNSIVNNLTNEFKIPLDCDVLTLERKLDELEISNPDKFLVYANAEIERVNTKRREENSNVSLLPSLYIYVKGDTKFIKMHKYSYTKLLGDKFIKQNNAKVFDEFYRISEENNILNVKQAYKSLIHKDDLLVRIFYKDQRTAEDREIYTRNAQTRLCLYPIEMTFKTMCKYCPNEAITISGDQKQKKMLEQRLSLLKLKKQFKRDGFDSEIYSVSSDASKWSARDVFLKFIVTISTNPYLSSSEKWFFLYLMIRYYNKKIVLTDNIFSDMINLMSDDKVGIYEEMTSNCNQNWFPVRSNWLQGNLNHLSSFVHLTSTKYTETMLRIVSENNGLTSNMTCMVHSDDSTYDILINFGKPKDYKRLSHEFKKPSIGQLIIALITYSNKFHCITLNEKKTYISTFYKEFLSTTIVGDDLFFFYMSDLLPIASDTSYSSPLNDFASYSGYINNAFSHACPYDLIRVALILINHLTMSTYNMHYTSEKNPKNHIDSSDVPIQIYPRYKLPMDLAGVVPYYASDAFNILNDIIYRMHQSQSLKTAMIEEVITLEMLDEYLKTVKLNPKLLMYIKLCILCMDYTQYERDDEDPYNIIDYDLSQTSIINVISLNKGSRIKKTYTYKEYSANESNVRSTTAINAIWSISKPAAPELIKINILANYSKPNFRDSLIFSTPAIDYGRRIISSNRNMYTLSSHLMEKDKAKNISRIYADLSSKANSTVVTARDLQRYLSVYLFSDKKISVAVQVYYSKVEILHVNRPEYNRVIQPKSVYMEEYGQNSNTALLCNLLTDKKNEILNFDSKAETFIKTCEYVLNRFPDIKIYKDDNDIDDEYIEYYKFKYPLSVESPKIDVDVITVEDELSIVVYNNKIKFLSLMVRYFNDIKRTTIDRNFNMPSYPSPSSIVMTIDSLLKKSQISTKVYLSNIKTTKYGEYLLSRFGMYVFHDLHVKFKMGYKIRVATNNKLTPHVQAYRTTAEPLALCNKLISKDPDLFKDLVESNEFHWGNYSFDELMNTIMLSNEINSTSFLYRIGLASRQKLQSSFYNDPLTYNYWVMPTNSDQNDPLASLAYYMHKGNIMKVRTIGIDGHVQFMMNYYKSFNTDWNILNTIKRKIQADYSEFLRNALVMRTPSRVDHSRLFMVNQYNRVSTNNMSNDRLICHINVGRIDDIKVDYIERDFRTYLCLTFKTQVEEMDMLIRIRENIDDEYMINCLIENIDNCPRQIANFLSDGSYLLEHPEYISHIYHYLGPGNLKSLMNGIRGQYICERIQLDRMGNIYQIGNYIKEKNGEHDILYKCSRLFLPICIEHNIDLEKKLNPEKFIKSSLSYKLGQVYNNTVTNFYKRSETHPYLNLFTLIMKTANLGNPLEKIAVFIISVFKFYPEDYNVSTDELEF</sequence>
<dbReference type="GO" id="GO:0006351">
    <property type="term" value="P:DNA-templated transcription"/>
    <property type="evidence" value="ECO:0007669"/>
    <property type="project" value="InterPro"/>
</dbReference>
<name>A0A219T3T5_9VIRU</name>
<dbReference type="EC" id="2.7.7.48" evidence="1"/>
<feature type="domain" description="RdRp catalytic" evidence="7">
    <location>
        <begin position="1106"/>
        <end position="1295"/>
    </location>
</feature>
<evidence type="ECO:0000313" key="8">
    <source>
        <dbReference type="EMBL" id="ANQ90714.1"/>
    </source>
</evidence>
<evidence type="ECO:0000256" key="6">
    <source>
        <dbReference type="ARBA" id="ARBA00031012"/>
    </source>
</evidence>
<dbReference type="GO" id="GO:0003968">
    <property type="term" value="F:RNA-directed RNA polymerase activity"/>
    <property type="evidence" value="ECO:0007669"/>
    <property type="project" value="UniProtKB-KW"/>
</dbReference>
<dbReference type="EMBL" id="KX363886">
    <property type="protein sequence ID" value="ANQ90714.1"/>
    <property type="molecule type" value="Viral_cRNA"/>
</dbReference>
<evidence type="ECO:0000256" key="3">
    <source>
        <dbReference type="ARBA" id="ARBA00022679"/>
    </source>
</evidence>
<evidence type="ECO:0000256" key="1">
    <source>
        <dbReference type="ARBA" id="ARBA00012494"/>
    </source>
</evidence>
<protein>
    <recommendedName>
        <fullName evidence="2">RNA-directed RNA polymerase L</fullName>
        <ecNumber evidence="1">2.7.7.48</ecNumber>
    </recommendedName>
    <alternativeName>
        <fullName evidence="4">Large structural protein</fullName>
    </alternativeName>
    <alternativeName>
        <fullName evidence="6">Replicase</fullName>
    </alternativeName>
    <alternativeName>
        <fullName evidence="5">Transcriptase</fullName>
    </alternativeName>
</protein>
<dbReference type="InterPro" id="IPR007099">
    <property type="entry name" value="RNA-dir_pol_NSvirus"/>
</dbReference>
<dbReference type="GO" id="GO:0039694">
    <property type="term" value="P:viral RNA genome replication"/>
    <property type="evidence" value="ECO:0007669"/>
    <property type="project" value="InterPro"/>
</dbReference>
<dbReference type="InterPro" id="IPR007322">
    <property type="entry name" value="RNA_pol_bunyavir"/>
</dbReference>
<proteinExistence type="predicted"/>